<dbReference type="OrthoDB" id="8964652at2759"/>
<dbReference type="Gene3D" id="3.40.50.12690">
    <property type="match status" value="2"/>
</dbReference>
<protein>
    <submittedName>
        <fullName evidence="2">Uncharacterized protein</fullName>
    </submittedName>
</protein>
<reference evidence="2 3" key="1">
    <citation type="journal article" date="2013" name="Nature">
        <title>Insights into bilaterian evolution from three spiralian genomes.</title>
        <authorList>
            <person name="Simakov O."/>
            <person name="Marletaz F."/>
            <person name="Cho S.J."/>
            <person name="Edsinger-Gonzales E."/>
            <person name="Havlak P."/>
            <person name="Hellsten U."/>
            <person name="Kuo D.H."/>
            <person name="Larsson T."/>
            <person name="Lv J."/>
            <person name="Arendt D."/>
            <person name="Savage R."/>
            <person name="Osoegawa K."/>
            <person name="de Jong P."/>
            <person name="Grimwood J."/>
            <person name="Chapman J.A."/>
            <person name="Shapiro H."/>
            <person name="Aerts A."/>
            <person name="Otillar R.P."/>
            <person name="Terry A.Y."/>
            <person name="Boore J.L."/>
            <person name="Grigoriev I.V."/>
            <person name="Lindberg D.R."/>
            <person name="Seaver E.C."/>
            <person name="Weisblat D.A."/>
            <person name="Putnam N.H."/>
            <person name="Rokhsar D.S."/>
        </authorList>
    </citation>
    <scope>NUCLEOTIDE SEQUENCE [LARGE SCALE GENOMIC DNA]</scope>
</reference>
<dbReference type="Proteomes" id="UP000030746">
    <property type="component" value="Unassembled WGS sequence"/>
</dbReference>
<dbReference type="AlphaFoldDB" id="V3ZJF1"/>
<feature type="compositionally biased region" description="Low complexity" evidence="1">
    <location>
        <begin position="42"/>
        <end position="59"/>
    </location>
</feature>
<feature type="compositionally biased region" description="Polar residues" evidence="1">
    <location>
        <begin position="1"/>
        <end position="18"/>
    </location>
</feature>
<evidence type="ECO:0000256" key="1">
    <source>
        <dbReference type="SAM" id="MobiDB-lite"/>
    </source>
</evidence>
<sequence length="536" mass="59068">MDTTPAPSRATTLPNQTPKRARSSPTPSPADIGKRSRRKGTPLPFSLLDSSSPSTPSESSPRDPGSANLSSFCAFLDQQTTPQSPSKSRHVSRPSPPRTRSQSVPNATILTTTKPVPITPSTTIISATKPYYHQTKDKSLWKLPALKKSTLIIGSSNLNRITKTSSDTEIHSYPGAQIHHIQSILESYDHDPKPNTIILHQGQPAFTFKRKVSELDSFIRPAMKTSAVDANIRSLNRTWLCKVTQVLIDHYQTTLQEKLTTYRTKSLSSPAVDRIVSHALSWARRSYGKRLTQAVISKFYQTINETKTRVTISLPTGMDTTPAPSRATTLPNQTPKRARSSPTPSPADIGKRSRREGTPLLFSLSDSSSPSTPSESSPREPGSANLSSFCAFLDQQTTPQSPSKSRRVSRPSPPRTRSQSVPNATILTTTKPVPNTPSTTIISATKPYYHQTKDKSLWKLPALKKSTLIIGSSNLNRITKTSSDTEIHSYPGAQIHHIQSILESYDHHPKPNTIILHIRIRTEENPISRPLILISK</sequence>
<proteinExistence type="predicted"/>
<evidence type="ECO:0000313" key="2">
    <source>
        <dbReference type="EMBL" id="ESO82495.1"/>
    </source>
</evidence>
<dbReference type="RefSeq" id="XP_009066847.1">
    <property type="nucleotide sequence ID" value="XM_009068599.1"/>
</dbReference>
<dbReference type="HOGENOM" id="CLU_508341_0_0_1"/>
<dbReference type="KEGG" id="lgi:LOTGIDRAFT_169969"/>
<feature type="region of interest" description="Disordered" evidence="1">
    <location>
        <begin position="311"/>
        <end position="439"/>
    </location>
</feature>
<evidence type="ECO:0000313" key="3">
    <source>
        <dbReference type="Proteomes" id="UP000030746"/>
    </source>
</evidence>
<feature type="compositionally biased region" description="Polar residues" evidence="1">
    <location>
        <begin position="384"/>
        <end position="398"/>
    </location>
</feature>
<gene>
    <name evidence="2" type="ORF">LOTGIDRAFT_169969</name>
</gene>
<dbReference type="EMBL" id="KB203888">
    <property type="protein sequence ID" value="ESO82495.1"/>
    <property type="molecule type" value="Genomic_DNA"/>
</dbReference>
<dbReference type="GeneID" id="20241289"/>
<organism evidence="2 3">
    <name type="scientific">Lottia gigantea</name>
    <name type="common">Giant owl limpet</name>
    <dbReference type="NCBI Taxonomy" id="225164"/>
    <lineage>
        <taxon>Eukaryota</taxon>
        <taxon>Metazoa</taxon>
        <taxon>Spiralia</taxon>
        <taxon>Lophotrochozoa</taxon>
        <taxon>Mollusca</taxon>
        <taxon>Gastropoda</taxon>
        <taxon>Patellogastropoda</taxon>
        <taxon>Lottioidea</taxon>
        <taxon>Lottiidae</taxon>
        <taxon>Lottia</taxon>
    </lineage>
</organism>
<accession>V3ZJF1</accession>
<feature type="compositionally biased region" description="Polar residues" evidence="1">
    <location>
        <begin position="311"/>
        <end position="335"/>
    </location>
</feature>
<name>V3ZJF1_LOTGI</name>
<dbReference type="CTD" id="20241289"/>
<keyword evidence="3" id="KW-1185">Reference proteome</keyword>
<feature type="compositionally biased region" description="Polar residues" evidence="1">
    <location>
        <begin position="67"/>
        <end position="83"/>
    </location>
</feature>
<feature type="compositionally biased region" description="Low complexity" evidence="1">
    <location>
        <begin position="359"/>
        <end position="383"/>
    </location>
</feature>
<feature type="region of interest" description="Disordered" evidence="1">
    <location>
        <begin position="1"/>
        <end position="115"/>
    </location>
</feature>
<feature type="compositionally biased region" description="Polar residues" evidence="1">
    <location>
        <begin position="423"/>
        <end position="439"/>
    </location>
</feature>